<reference evidence="3 4" key="1">
    <citation type="submission" date="2018-08" db="EMBL/GenBank/DDBJ databases">
        <title>Paenibacillus sp. M4BSY-1, whole genome shotgun sequence.</title>
        <authorList>
            <person name="Tuo L."/>
        </authorList>
    </citation>
    <scope>NUCLEOTIDE SEQUENCE [LARGE SCALE GENOMIC DNA]</scope>
    <source>
        <strain evidence="3 4">M4BSY-1</strain>
    </source>
</reference>
<gene>
    <name evidence="3" type="ORF">DX130_09335</name>
</gene>
<dbReference type="EMBL" id="QUBQ01000001">
    <property type="protein sequence ID" value="REK77187.1"/>
    <property type="molecule type" value="Genomic_DNA"/>
</dbReference>
<dbReference type="OrthoDB" id="252349at2"/>
<name>A0A371PN13_9BACL</name>
<evidence type="ECO:0000313" key="3">
    <source>
        <dbReference type="EMBL" id="REK77187.1"/>
    </source>
</evidence>
<dbReference type="RefSeq" id="WP_116044629.1">
    <property type="nucleotide sequence ID" value="NZ_QUBQ01000001.1"/>
</dbReference>
<keyword evidence="1" id="KW-0812">Transmembrane</keyword>
<dbReference type="Gene3D" id="3.40.50.1110">
    <property type="entry name" value="SGNH hydrolase"/>
    <property type="match status" value="1"/>
</dbReference>
<dbReference type="PANTHER" id="PTHR30383">
    <property type="entry name" value="THIOESTERASE 1/PROTEASE 1/LYSOPHOSPHOLIPASE L1"/>
    <property type="match status" value="1"/>
</dbReference>
<protein>
    <submittedName>
        <fullName evidence="3">GDSL family lipase</fullName>
    </submittedName>
</protein>
<evidence type="ECO:0000256" key="1">
    <source>
        <dbReference type="SAM" id="Phobius"/>
    </source>
</evidence>
<keyword evidence="1" id="KW-1133">Transmembrane helix</keyword>
<dbReference type="Pfam" id="PF13472">
    <property type="entry name" value="Lipase_GDSL_2"/>
    <property type="match status" value="1"/>
</dbReference>
<keyword evidence="4" id="KW-1185">Reference proteome</keyword>
<dbReference type="PANTHER" id="PTHR30383:SF27">
    <property type="entry name" value="SPORE GERMINATION LIPASE LIPC"/>
    <property type="match status" value="1"/>
</dbReference>
<dbReference type="InterPro" id="IPR013830">
    <property type="entry name" value="SGNH_hydro"/>
</dbReference>
<evidence type="ECO:0000259" key="2">
    <source>
        <dbReference type="Pfam" id="PF13472"/>
    </source>
</evidence>
<organism evidence="3 4">
    <name type="scientific">Paenibacillus paeoniae</name>
    <dbReference type="NCBI Taxonomy" id="2292705"/>
    <lineage>
        <taxon>Bacteria</taxon>
        <taxon>Bacillati</taxon>
        <taxon>Bacillota</taxon>
        <taxon>Bacilli</taxon>
        <taxon>Bacillales</taxon>
        <taxon>Paenibacillaceae</taxon>
        <taxon>Paenibacillus</taxon>
    </lineage>
</organism>
<dbReference type="Proteomes" id="UP000261905">
    <property type="component" value="Unassembled WGS sequence"/>
</dbReference>
<feature type="domain" description="SGNH hydrolase-type esterase" evidence="2">
    <location>
        <begin position="70"/>
        <end position="266"/>
    </location>
</feature>
<dbReference type="InterPro" id="IPR036514">
    <property type="entry name" value="SGNH_hydro_sf"/>
</dbReference>
<comment type="caution">
    <text evidence="3">The sequence shown here is derived from an EMBL/GenBank/DDBJ whole genome shotgun (WGS) entry which is preliminary data.</text>
</comment>
<keyword evidence="1" id="KW-0472">Membrane</keyword>
<accession>A0A371PN13</accession>
<sequence length="276" mass="31065">MKTTRWLWYWLAACSLLSTVVLLTGLGMVLNDLKAVPAVSETKPSPSAPSETTSEERVSLGNFKEIRIVALGDSLTKGTGDATGKGYVRQVVDGLKKEFDKPVQLLNNLALNGMQTSQLGERLSNDSGYQYAVKSANLILFSIGGNDLFLSARARMEKKEWAMLGMDELEQDMEETLGRFRSIIDQLYELNPSAKIVYMGLYNPFYDLDNLRIASLNMQQWNKEAYAVIHPYPNMMMVPTFDLFEGRIGEYLSSDHFHPNHEGYKRIAGRMLEALD</sequence>
<feature type="transmembrane region" description="Helical" evidence="1">
    <location>
        <begin position="7"/>
        <end position="30"/>
    </location>
</feature>
<dbReference type="SUPFAM" id="SSF52266">
    <property type="entry name" value="SGNH hydrolase"/>
    <property type="match status" value="1"/>
</dbReference>
<dbReference type="AlphaFoldDB" id="A0A371PN13"/>
<dbReference type="InterPro" id="IPR051532">
    <property type="entry name" value="Ester_Hydrolysis_Enzymes"/>
</dbReference>
<proteinExistence type="predicted"/>
<dbReference type="GO" id="GO:0004622">
    <property type="term" value="F:phosphatidylcholine lysophospholipase activity"/>
    <property type="evidence" value="ECO:0007669"/>
    <property type="project" value="TreeGrafter"/>
</dbReference>
<evidence type="ECO:0000313" key="4">
    <source>
        <dbReference type="Proteomes" id="UP000261905"/>
    </source>
</evidence>